<protein>
    <recommendedName>
        <fullName evidence="3">C2H2-type domain-containing protein</fullName>
    </recommendedName>
</protein>
<dbReference type="Gene3D" id="3.40.50.1010">
    <property type="entry name" value="5'-nuclease"/>
    <property type="match status" value="1"/>
</dbReference>
<evidence type="ECO:0000256" key="2">
    <source>
        <dbReference type="SAM" id="MobiDB-lite"/>
    </source>
</evidence>
<dbReference type="OrthoDB" id="3518456at2759"/>
<dbReference type="PANTHER" id="PTHR35744">
    <property type="entry name" value="C2H2-TYPE DOMAIN-CONTAINING PROTEIN"/>
    <property type="match status" value="1"/>
</dbReference>
<feature type="compositionally biased region" description="Low complexity" evidence="2">
    <location>
        <begin position="402"/>
        <end position="422"/>
    </location>
</feature>
<keyword evidence="1" id="KW-0479">Metal-binding</keyword>
<reference evidence="4" key="1">
    <citation type="submission" date="2022-11" db="EMBL/GenBank/DDBJ databases">
        <title>Genome Resource of Sclerotinia nivalis Strain SnTB1, a Plant Pathogen Isolated from American Ginseng.</title>
        <authorList>
            <person name="Fan S."/>
        </authorList>
    </citation>
    <scope>NUCLEOTIDE SEQUENCE</scope>
    <source>
        <strain evidence="4">SnTB1</strain>
    </source>
</reference>
<proteinExistence type="predicted"/>
<comment type="caution">
    <text evidence="4">The sequence shown here is derived from an EMBL/GenBank/DDBJ whole genome shotgun (WGS) entry which is preliminary data.</text>
</comment>
<name>A0A9X0AHE5_9HELO</name>
<dbReference type="InterPro" id="IPR013087">
    <property type="entry name" value="Znf_C2H2_type"/>
</dbReference>
<dbReference type="PANTHER" id="PTHR35744:SF4">
    <property type="entry name" value="OS04G0464600 PROTEIN"/>
    <property type="match status" value="1"/>
</dbReference>
<gene>
    <name evidence="4" type="ORF">OCU04_010081</name>
</gene>
<evidence type="ECO:0000256" key="1">
    <source>
        <dbReference type="PROSITE-ProRule" id="PRU00042"/>
    </source>
</evidence>
<dbReference type="PROSITE" id="PS50157">
    <property type="entry name" value="ZINC_FINGER_C2H2_2"/>
    <property type="match status" value="1"/>
</dbReference>
<dbReference type="Proteomes" id="UP001152300">
    <property type="component" value="Unassembled WGS sequence"/>
</dbReference>
<keyword evidence="5" id="KW-1185">Reference proteome</keyword>
<keyword evidence="1" id="KW-0863">Zinc-finger</keyword>
<evidence type="ECO:0000313" key="4">
    <source>
        <dbReference type="EMBL" id="KAJ8061003.1"/>
    </source>
</evidence>
<organism evidence="4 5">
    <name type="scientific">Sclerotinia nivalis</name>
    <dbReference type="NCBI Taxonomy" id="352851"/>
    <lineage>
        <taxon>Eukaryota</taxon>
        <taxon>Fungi</taxon>
        <taxon>Dikarya</taxon>
        <taxon>Ascomycota</taxon>
        <taxon>Pezizomycotina</taxon>
        <taxon>Leotiomycetes</taxon>
        <taxon>Helotiales</taxon>
        <taxon>Sclerotiniaceae</taxon>
        <taxon>Sclerotinia</taxon>
    </lineage>
</organism>
<evidence type="ECO:0000259" key="3">
    <source>
        <dbReference type="PROSITE" id="PS50157"/>
    </source>
</evidence>
<accession>A0A9X0AHE5</accession>
<feature type="region of interest" description="Disordered" evidence="2">
    <location>
        <begin position="400"/>
        <end position="422"/>
    </location>
</feature>
<dbReference type="AlphaFoldDB" id="A0A9X0AHE5"/>
<dbReference type="EMBL" id="JAPEIS010000012">
    <property type="protein sequence ID" value="KAJ8061003.1"/>
    <property type="molecule type" value="Genomic_DNA"/>
</dbReference>
<feature type="domain" description="C2H2-type" evidence="3">
    <location>
        <begin position="159"/>
        <end position="187"/>
    </location>
</feature>
<keyword evidence="1" id="KW-0862">Zinc</keyword>
<dbReference type="GO" id="GO:0008270">
    <property type="term" value="F:zinc ion binding"/>
    <property type="evidence" value="ECO:0007669"/>
    <property type="project" value="UniProtKB-KW"/>
</dbReference>
<sequence length="422" mass="47450">MKSLTKSRHVFPSSFLSNRPFLSFLSPRFQHAIIPARRFITTDLASSNSSPEPATALLALSDAQKQEKISQSPGQKVIVLWDLDNKRPTDSLNPYEAAQNIRAFASRFGEVISIAAFANQDGMSFVPPEVRESRKDLNEYYKLEEEMHKKHKIKPETPYVCGVCGNKKKTHADLVKHFETLHARERKKKMDKVNQFKGAKRKKLLAKMLPIEKTIKYKEAAVGVITPADRYKLNSELRRAGVMVNLVRSVRQAADIALMAYAKSMAKKKGNPYDWLILISDDTDFWSMVKDASLGRGIGTIVVGDKKHGGKKKLARAACAWLPWDMLETGCIDRDVVEGAFADTVLVEKKEKRIRQMREIFGVRDQDGDGASYSSIFSSDENIDDHEDILDHDISIQDDSELSSTFDPDSDLSDLSSLGIPR</sequence>
<evidence type="ECO:0000313" key="5">
    <source>
        <dbReference type="Proteomes" id="UP001152300"/>
    </source>
</evidence>